<dbReference type="SMART" id="SM00345">
    <property type="entry name" value="HTH_GNTR"/>
    <property type="match status" value="1"/>
</dbReference>
<keyword evidence="6" id="KW-1185">Reference proteome</keyword>
<dbReference type="PROSITE" id="PS50949">
    <property type="entry name" value="HTH_GNTR"/>
    <property type="match status" value="1"/>
</dbReference>
<dbReference type="SMART" id="SM00895">
    <property type="entry name" value="FCD"/>
    <property type="match status" value="1"/>
</dbReference>
<dbReference type="Gene3D" id="1.10.10.10">
    <property type="entry name" value="Winged helix-like DNA-binding domain superfamily/Winged helix DNA-binding domain"/>
    <property type="match status" value="1"/>
</dbReference>
<name>A0A437GW29_9SPHN</name>
<gene>
    <name evidence="5" type="ORF">EKN06_09840</name>
</gene>
<dbReference type="Proteomes" id="UP000283003">
    <property type="component" value="Unassembled WGS sequence"/>
</dbReference>
<reference evidence="5 6" key="1">
    <citation type="submission" date="2018-12" db="EMBL/GenBank/DDBJ databases">
        <title>Croceicoccus ponticola sp. nov., a lipolytic bacterium isolated from seawater.</title>
        <authorList>
            <person name="Yoon J.-H."/>
        </authorList>
    </citation>
    <scope>NUCLEOTIDE SEQUENCE [LARGE SCALE GENOMIC DNA]</scope>
    <source>
        <strain evidence="5 6">GM-16</strain>
    </source>
</reference>
<organism evidence="5 6">
    <name type="scientific">Croceicoccus ponticola</name>
    <dbReference type="NCBI Taxonomy" id="2217664"/>
    <lineage>
        <taxon>Bacteria</taxon>
        <taxon>Pseudomonadati</taxon>
        <taxon>Pseudomonadota</taxon>
        <taxon>Alphaproteobacteria</taxon>
        <taxon>Sphingomonadales</taxon>
        <taxon>Erythrobacteraceae</taxon>
        <taxon>Croceicoccus</taxon>
    </lineage>
</organism>
<accession>A0A437GW29</accession>
<dbReference type="InterPro" id="IPR000524">
    <property type="entry name" value="Tscrpt_reg_HTH_GntR"/>
</dbReference>
<dbReference type="InterPro" id="IPR036388">
    <property type="entry name" value="WH-like_DNA-bd_sf"/>
</dbReference>
<comment type="caution">
    <text evidence="5">The sequence shown here is derived from an EMBL/GenBank/DDBJ whole genome shotgun (WGS) entry which is preliminary data.</text>
</comment>
<dbReference type="Pfam" id="PF07729">
    <property type="entry name" value="FCD"/>
    <property type="match status" value="1"/>
</dbReference>
<dbReference type="Pfam" id="PF00392">
    <property type="entry name" value="GntR"/>
    <property type="match status" value="1"/>
</dbReference>
<keyword evidence="2" id="KW-0238">DNA-binding</keyword>
<dbReference type="OrthoDB" id="9028214at2"/>
<dbReference type="EMBL" id="RXOL01000004">
    <property type="protein sequence ID" value="RVQ66333.1"/>
    <property type="molecule type" value="Genomic_DNA"/>
</dbReference>
<dbReference type="PRINTS" id="PR00035">
    <property type="entry name" value="HTHGNTR"/>
</dbReference>
<dbReference type="PANTHER" id="PTHR43537:SF49">
    <property type="entry name" value="TRANSCRIPTIONAL REGULATORY PROTEIN"/>
    <property type="match status" value="1"/>
</dbReference>
<dbReference type="InterPro" id="IPR008920">
    <property type="entry name" value="TF_FadR/GntR_C"/>
</dbReference>
<evidence type="ECO:0000313" key="5">
    <source>
        <dbReference type="EMBL" id="RVQ66333.1"/>
    </source>
</evidence>
<keyword evidence="1" id="KW-0805">Transcription regulation</keyword>
<evidence type="ECO:0000256" key="1">
    <source>
        <dbReference type="ARBA" id="ARBA00023015"/>
    </source>
</evidence>
<keyword evidence="3" id="KW-0804">Transcription</keyword>
<protein>
    <submittedName>
        <fullName evidence="5">GntR family transcriptional regulator</fullName>
    </submittedName>
</protein>
<dbReference type="InterPro" id="IPR011711">
    <property type="entry name" value="GntR_C"/>
</dbReference>
<dbReference type="PANTHER" id="PTHR43537">
    <property type="entry name" value="TRANSCRIPTIONAL REGULATOR, GNTR FAMILY"/>
    <property type="match status" value="1"/>
</dbReference>
<dbReference type="InterPro" id="IPR036390">
    <property type="entry name" value="WH_DNA-bd_sf"/>
</dbReference>
<evidence type="ECO:0000256" key="2">
    <source>
        <dbReference type="ARBA" id="ARBA00023125"/>
    </source>
</evidence>
<evidence type="ECO:0000259" key="4">
    <source>
        <dbReference type="PROSITE" id="PS50949"/>
    </source>
</evidence>
<dbReference type="GO" id="GO:0003700">
    <property type="term" value="F:DNA-binding transcription factor activity"/>
    <property type="evidence" value="ECO:0007669"/>
    <property type="project" value="InterPro"/>
</dbReference>
<evidence type="ECO:0000256" key="3">
    <source>
        <dbReference type="ARBA" id="ARBA00023163"/>
    </source>
</evidence>
<dbReference type="Gene3D" id="1.20.120.530">
    <property type="entry name" value="GntR ligand-binding domain-like"/>
    <property type="match status" value="1"/>
</dbReference>
<evidence type="ECO:0000313" key="6">
    <source>
        <dbReference type="Proteomes" id="UP000283003"/>
    </source>
</evidence>
<feature type="domain" description="HTH gntR-type" evidence="4">
    <location>
        <begin position="22"/>
        <end position="89"/>
    </location>
</feature>
<sequence>MASNNRLVDDQANAVVKPKARITQASAIRQAIENDILSGVLKPGSPIDEEELAARFNVSRTPIREAMLQLQQGGLINKQPRRHPTVVKLDLPRLVHMYEAVSEMEALCARYAADRINSRERDELQKVHQLAGEALADGNANDYARYGRHFHSIIMQATHNSVLVETVNKLALHTLAYRRFQLTRPGLSEQNQSFHEEILAAILAGDGDRASDAMRRHVTLSGDVLADYISMGESALSDTRN</sequence>
<proteinExistence type="predicted"/>
<dbReference type="SUPFAM" id="SSF46785">
    <property type="entry name" value="Winged helix' DNA-binding domain"/>
    <property type="match status" value="1"/>
</dbReference>
<dbReference type="SUPFAM" id="SSF48008">
    <property type="entry name" value="GntR ligand-binding domain-like"/>
    <property type="match status" value="1"/>
</dbReference>
<dbReference type="CDD" id="cd07377">
    <property type="entry name" value="WHTH_GntR"/>
    <property type="match status" value="1"/>
</dbReference>
<dbReference type="AlphaFoldDB" id="A0A437GW29"/>
<dbReference type="GO" id="GO:0003677">
    <property type="term" value="F:DNA binding"/>
    <property type="evidence" value="ECO:0007669"/>
    <property type="project" value="UniProtKB-KW"/>
</dbReference>
<dbReference type="RefSeq" id="WP_127612756.1">
    <property type="nucleotide sequence ID" value="NZ_RXOL01000004.1"/>
</dbReference>